<accession>A0ABU0X756</accession>
<evidence type="ECO:0000313" key="2">
    <source>
        <dbReference type="EMBL" id="MDQ2587965.1"/>
    </source>
</evidence>
<sequence>MNAIVERWISSRRRALLDRTLIRNQPHLLHALREYEQFHNTHRPRQGIANARPLHAPPQPATDTRLDIRRRQRRGGILDQYHHTA</sequence>
<dbReference type="RefSeq" id="WP_306749589.1">
    <property type="nucleotide sequence ID" value="NZ_NSDM01000014.1"/>
</dbReference>
<keyword evidence="3" id="KW-1185">Reference proteome</keyword>
<proteinExistence type="predicted"/>
<gene>
    <name evidence="2" type="ORF">CKY47_29135</name>
</gene>
<reference evidence="2 3" key="1">
    <citation type="submission" date="2017-06" db="EMBL/GenBank/DDBJ databases">
        <title>Cultured bacterium strain Saccharothrix yanglingensis Hhs.015.</title>
        <authorList>
            <person name="Xia Y."/>
        </authorList>
    </citation>
    <scope>NUCLEOTIDE SEQUENCE [LARGE SCALE GENOMIC DNA]</scope>
    <source>
        <strain evidence="2 3">Hhs.015</strain>
    </source>
</reference>
<name>A0ABU0X756_9PSEU</name>
<organism evidence="2 3">
    <name type="scientific">Saccharothrix yanglingensis</name>
    <dbReference type="NCBI Taxonomy" id="659496"/>
    <lineage>
        <taxon>Bacteria</taxon>
        <taxon>Bacillati</taxon>
        <taxon>Actinomycetota</taxon>
        <taxon>Actinomycetes</taxon>
        <taxon>Pseudonocardiales</taxon>
        <taxon>Pseudonocardiaceae</taxon>
        <taxon>Saccharothrix</taxon>
    </lineage>
</organism>
<evidence type="ECO:0000256" key="1">
    <source>
        <dbReference type="SAM" id="MobiDB-lite"/>
    </source>
</evidence>
<evidence type="ECO:0000313" key="3">
    <source>
        <dbReference type="Proteomes" id="UP001225605"/>
    </source>
</evidence>
<protein>
    <submittedName>
        <fullName evidence="2">Integrase</fullName>
    </submittedName>
</protein>
<feature type="region of interest" description="Disordered" evidence="1">
    <location>
        <begin position="48"/>
        <end position="85"/>
    </location>
</feature>
<dbReference type="Proteomes" id="UP001225605">
    <property type="component" value="Unassembled WGS sequence"/>
</dbReference>
<comment type="caution">
    <text evidence="2">The sequence shown here is derived from an EMBL/GenBank/DDBJ whole genome shotgun (WGS) entry which is preliminary data.</text>
</comment>
<dbReference type="EMBL" id="NSDM01000014">
    <property type="protein sequence ID" value="MDQ2587965.1"/>
    <property type="molecule type" value="Genomic_DNA"/>
</dbReference>